<gene>
    <name evidence="1" type="ORF">SAMN05444007_11084</name>
</gene>
<reference evidence="1 2" key="1">
    <citation type="submission" date="2016-10" db="EMBL/GenBank/DDBJ databases">
        <authorList>
            <person name="de Groot N.N."/>
        </authorList>
    </citation>
    <scope>NUCLEOTIDE SEQUENCE [LARGE SCALE GENOMIC DNA]</scope>
    <source>
        <strain evidence="1 2">DSM 29340</strain>
    </source>
</reference>
<evidence type="ECO:0008006" key="3">
    <source>
        <dbReference type="Google" id="ProtNLM"/>
    </source>
</evidence>
<sequence length="352" mass="37304">MEITAQGISARFAAELGRLDAFEVTDRGGRIAPLHRAPWVGTGEAMPPDAAPLMAGLGGDFFCAPFARSDGESPLHGWPPNVPWDIALAAPDRVRAVCSRPVFGATLLKELAVYDNHPFVYQRHVFIGGSGRVSAANHGNVSVPHGAHIRTSAKIHWETPATAQETDPAKGRSYIACPARSDDAAAFPTAQGGTVDLTTYPWFDRSEDFAIGIEAEGSPLGWTAVTRPQEGDLYLSLRHPRHLPMTMLWQSNGGRDYAPWSGRHTGCLGVEDGAAAHMLGLSTEADLAGPGALALSPFGSTEMRHVTGAIAWPTGSPVAEITIAPEGLIVVGADGASRSLPLHTDFLRLDMP</sequence>
<evidence type="ECO:0000313" key="2">
    <source>
        <dbReference type="Proteomes" id="UP000199379"/>
    </source>
</evidence>
<dbReference type="OrthoDB" id="7335506at2"/>
<evidence type="ECO:0000313" key="1">
    <source>
        <dbReference type="EMBL" id="SEJ98313.1"/>
    </source>
</evidence>
<organism evidence="1 2">
    <name type="scientific">Cribrihabitans marinus</name>
    <dbReference type="NCBI Taxonomy" id="1227549"/>
    <lineage>
        <taxon>Bacteria</taxon>
        <taxon>Pseudomonadati</taxon>
        <taxon>Pseudomonadota</taxon>
        <taxon>Alphaproteobacteria</taxon>
        <taxon>Rhodobacterales</taxon>
        <taxon>Paracoccaceae</taxon>
        <taxon>Cribrihabitans</taxon>
    </lineage>
</organism>
<protein>
    <recommendedName>
        <fullName evidence="3">Galactose mutarotase</fullName>
    </recommendedName>
</protein>
<dbReference type="EMBL" id="FNYD01000010">
    <property type="protein sequence ID" value="SEJ98313.1"/>
    <property type="molecule type" value="Genomic_DNA"/>
</dbReference>
<proteinExistence type="predicted"/>
<dbReference type="RefSeq" id="WP_092369583.1">
    <property type="nucleotide sequence ID" value="NZ_BMGV01000010.1"/>
</dbReference>
<keyword evidence="2" id="KW-1185">Reference proteome</keyword>
<dbReference type="Proteomes" id="UP000199379">
    <property type="component" value="Unassembled WGS sequence"/>
</dbReference>
<dbReference type="STRING" id="1227549.SAMN05444007_11084"/>
<name>A0A1H7D905_9RHOB</name>
<accession>A0A1H7D905</accession>
<dbReference type="AlphaFoldDB" id="A0A1H7D905"/>